<sequence>MCGHVEIGEQKDIKIIKRDGGSYSAKSNAEGNPGSMMPVVTDAMPDKVQQFRWGLLTIDDDKIHSKNKHARVESLQLVSTWSDLVGRKHCVVRIAAFFEYNRGQEITYKIERSDGQPFYIACLWDIWMDIKSSMLLPTFVMITVPPNTAIKEVHDRMPAILERCDVKNWINSNLSGGERVELLRRKPCPPENLKITIHKNHKNDV</sequence>
<reference evidence="9 10" key="1">
    <citation type="submission" date="2018-08" db="EMBL/GenBank/DDBJ databases">
        <title>Mucilaginibacter sp. MYSH2.</title>
        <authorList>
            <person name="Seo T."/>
        </authorList>
    </citation>
    <scope>NUCLEOTIDE SEQUENCE [LARGE SCALE GENOMIC DNA]</scope>
    <source>
        <strain evidence="9 10">MYSH2</strain>
    </source>
</reference>
<name>A0A372NRJ5_9SPHI</name>
<dbReference type="PANTHER" id="PTHR13604:SF0">
    <property type="entry name" value="ABASIC SITE PROCESSING PROTEIN HMCES"/>
    <property type="match status" value="1"/>
</dbReference>
<comment type="caution">
    <text evidence="9">The sequence shown here is derived from an EMBL/GenBank/DDBJ whole genome shotgun (WGS) entry which is preliminary data.</text>
</comment>
<keyword evidence="5" id="KW-0190">Covalent protein-DNA linkage</keyword>
<dbReference type="InterPro" id="IPR036590">
    <property type="entry name" value="SRAP-like"/>
</dbReference>
<dbReference type="GO" id="GO:0008233">
    <property type="term" value="F:peptidase activity"/>
    <property type="evidence" value="ECO:0007669"/>
    <property type="project" value="UniProtKB-KW"/>
</dbReference>
<dbReference type="EMBL" id="QWDC01000003">
    <property type="protein sequence ID" value="RFZ91217.1"/>
    <property type="molecule type" value="Genomic_DNA"/>
</dbReference>
<evidence type="ECO:0000256" key="4">
    <source>
        <dbReference type="ARBA" id="ARBA00022801"/>
    </source>
</evidence>
<organism evidence="9 10">
    <name type="scientific">Mucilaginibacter conchicola</name>
    <dbReference type="NCBI Taxonomy" id="2303333"/>
    <lineage>
        <taxon>Bacteria</taxon>
        <taxon>Pseudomonadati</taxon>
        <taxon>Bacteroidota</taxon>
        <taxon>Sphingobacteriia</taxon>
        <taxon>Sphingobacteriales</taxon>
        <taxon>Sphingobacteriaceae</taxon>
        <taxon>Mucilaginibacter</taxon>
    </lineage>
</organism>
<evidence type="ECO:0000256" key="7">
    <source>
        <dbReference type="ARBA" id="ARBA00023239"/>
    </source>
</evidence>
<dbReference type="Gene3D" id="3.90.1680.10">
    <property type="entry name" value="SOS response associated peptidase-like"/>
    <property type="match status" value="1"/>
</dbReference>
<dbReference type="OrthoDB" id="9782620at2"/>
<protein>
    <recommendedName>
        <fullName evidence="8">Abasic site processing protein</fullName>
        <ecNumber evidence="8">3.4.-.-</ecNumber>
    </recommendedName>
</protein>
<dbReference type="RefSeq" id="WP_117393428.1">
    <property type="nucleotide sequence ID" value="NZ_QWDC01000003.1"/>
</dbReference>
<comment type="similarity">
    <text evidence="1 8">Belongs to the SOS response-associated peptidase family.</text>
</comment>
<evidence type="ECO:0000256" key="8">
    <source>
        <dbReference type="RuleBase" id="RU364100"/>
    </source>
</evidence>
<dbReference type="InterPro" id="IPR003738">
    <property type="entry name" value="SRAP"/>
</dbReference>
<dbReference type="AlphaFoldDB" id="A0A372NRJ5"/>
<keyword evidence="7" id="KW-0456">Lyase</keyword>
<evidence type="ECO:0000313" key="10">
    <source>
        <dbReference type="Proteomes" id="UP000264217"/>
    </source>
</evidence>
<keyword evidence="6" id="KW-0238">DNA-binding</keyword>
<dbReference type="GO" id="GO:0003697">
    <property type="term" value="F:single-stranded DNA binding"/>
    <property type="evidence" value="ECO:0007669"/>
    <property type="project" value="InterPro"/>
</dbReference>
<dbReference type="GO" id="GO:0016829">
    <property type="term" value="F:lyase activity"/>
    <property type="evidence" value="ECO:0007669"/>
    <property type="project" value="UniProtKB-KW"/>
</dbReference>
<evidence type="ECO:0000256" key="6">
    <source>
        <dbReference type="ARBA" id="ARBA00023125"/>
    </source>
</evidence>
<evidence type="ECO:0000256" key="2">
    <source>
        <dbReference type="ARBA" id="ARBA00022670"/>
    </source>
</evidence>
<dbReference type="GO" id="GO:0106300">
    <property type="term" value="P:protein-DNA covalent cross-linking repair"/>
    <property type="evidence" value="ECO:0007669"/>
    <property type="project" value="InterPro"/>
</dbReference>
<accession>A0A372NRJ5</accession>
<dbReference type="Proteomes" id="UP000264217">
    <property type="component" value="Unassembled WGS sequence"/>
</dbReference>
<proteinExistence type="inferred from homology"/>
<evidence type="ECO:0000313" key="9">
    <source>
        <dbReference type="EMBL" id="RFZ91217.1"/>
    </source>
</evidence>
<keyword evidence="3" id="KW-0227">DNA damage</keyword>
<dbReference type="PANTHER" id="PTHR13604">
    <property type="entry name" value="DC12-RELATED"/>
    <property type="match status" value="1"/>
</dbReference>
<keyword evidence="2 8" id="KW-0645">Protease</keyword>
<keyword evidence="10" id="KW-1185">Reference proteome</keyword>
<dbReference type="EC" id="3.4.-.-" evidence="8"/>
<dbReference type="Pfam" id="PF02586">
    <property type="entry name" value="SRAP"/>
    <property type="match status" value="1"/>
</dbReference>
<keyword evidence="4 8" id="KW-0378">Hydrolase</keyword>
<evidence type="ECO:0000256" key="3">
    <source>
        <dbReference type="ARBA" id="ARBA00022763"/>
    </source>
</evidence>
<dbReference type="SUPFAM" id="SSF143081">
    <property type="entry name" value="BB1717-like"/>
    <property type="match status" value="1"/>
</dbReference>
<dbReference type="GO" id="GO:0006508">
    <property type="term" value="P:proteolysis"/>
    <property type="evidence" value="ECO:0007669"/>
    <property type="project" value="UniProtKB-KW"/>
</dbReference>
<evidence type="ECO:0000256" key="5">
    <source>
        <dbReference type="ARBA" id="ARBA00023124"/>
    </source>
</evidence>
<gene>
    <name evidence="9" type="ORF">D0C36_19975</name>
</gene>
<evidence type="ECO:0000256" key="1">
    <source>
        <dbReference type="ARBA" id="ARBA00008136"/>
    </source>
</evidence>